<evidence type="ECO:0000313" key="3">
    <source>
        <dbReference type="Proteomes" id="UP000077266"/>
    </source>
</evidence>
<feature type="compositionally biased region" description="Acidic residues" evidence="1">
    <location>
        <begin position="176"/>
        <end position="198"/>
    </location>
</feature>
<dbReference type="InParanoid" id="A0A165DAZ3"/>
<accession>A0A165DAZ3</accession>
<keyword evidence="3" id="KW-1185">Reference proteome</keyword>
<gene>
    <name evidence="2" type="ORF">EXIGLDRAFT_727588</name>
</gene>
<dbReference type="Proteomes" id="UP000077266">
    <property type="component" value="Unassembled WGS sequence"/>
</dbReference>
<dbReference type="EMBL" id="KV426239">
    <property type="protein sequence ID" value="KZV84137.1"/>
    <property type="molecule type" value="Genomic_DNA"/>
</dbReference>
<evidence type="ECO:0000256" key="1">
    <source>
        <dbReference type="SAM" id="MobiDB-lite"/>
    </source>
</evidence>
<evidence type="ECO:0000313" key="2">
    <source>
        <dbReference type="EMBL" id="KZV84137.1"/>
    </source>
</evidence>
<reference evidence="2 3" key="1">
    <citation type="journal article" date="2016" name="Mol. Biol. Evol.">
        <title>Comparative Genomics of Early-Diverging Mushroom-Forming Fungi Provides Insights into the Origins of Lignocellulose Decay Capabilities.</title>
        <authorList>
            <person name="Nagy L.G."/>
            <person name="Riley R."/>
            <person name="Tritt A."/>
            <person name="Adam C."/>
            <person name="Daum C."/>
            <person name="Floudas D."/>
            <person name="Sun H."/>
            <person name="Yadav J.S."/>
            <person name="Pangilinan J."/>
            <person name="Larsson K.H."/>
            <person name="Matsuura K."/>
            <person name="Barry K."/>
            <person name="Labutti K."/>
            <person name="Kuo R."/>
            <person name="Ohm R.A."/>
            <person name="Bhattacharya S.S."/>
            <person name="Shirouzu T."/>
            <person name="Yoshinaga Y."/>
            <person name="Martin F.M."/>
            <person name="Grigoriev I.V."/>
            <person name="Hibbett D.S."/>
        </authorList>
    </citation>
    <scope>NUCLEOTIDE SEQUENCE [LARGE SCALE GENOMIC DNA]</scope>
    <source>
        <strain evidence="2 3">HHB12029</strain>
    </source>
</reference>
<sequence>MFTWINFSRSEETGVVEQAHDSSLHAIITEQLRDGNDTDRLQRVWDIIQQEKLHVEYIKSMFPIISGNFSLSQELIARARLYFETNTKDDDPSWHCIVSFIRHYIIAVEACTHHNTHIQYDHFRIYIPAGYPLLAAVARAAGLPDNFEHSWDGSTVFIYPQSEDEGNSGTWGRSVDEEDEEHETAEEGETSSDDAGQE</sequence>
<proteinExistence type="predicted"/>
<name>A0A165DAZ3_EXIGL</name>
<dbReference type="AlphaFoldDB" id="A0A165DAZ3"/>
<feature type="region of interest" description="Disordered" evidence="1">
    <location>
        <begin position="159"/>
        <end position="198"/>
    </location>
</feature>
<protein>
    <submittedName>
        <fullName evidence="2">Uncharacterized protein</fullName>
    </submittedName>
</protein>
<organism evidence="2 3">
    <name type="scientific">Exidia glandulosa HHB12029</name>
    <dbReference type="NCBI Taxonomy" id="1314781"/>
    <lineage>
        <taxon>Eukaryota</taxon>
        <taxon>Fungi</taxon>
        <taxon>Dikarya</taxon>
        <taxon>Basidiomycota</taxon>
        <taxon>Agaricomycotina</taxon>
        <taxon>Agaricomycetes</taxon>
        <taxon>Auriculariales</taxon>
        <taxon>Exidiaceae</taxon>
        <taxon>Exidia</taxon>
    </lineage>
</organism>